<keyword evidence="3" id="KW-0479">Metal-binding</keyword>
<dbReference type="OrthoDB" id="17458at2759"/>
<dbReference type="FunFam" id="3.60.15.10:FF:000041">
    <property type="entry name" value="Metallo-beta-lactamase domain protein"/>
    <property type="match status" value="1"/>
</dbReference>
<protein>
    <recommendedName>
        <fullName evidence="6">Metallo-beta-lactamase domain-containing protein</fullName>
    </recommendedName>
</protein>
<dbReference type="GO" id="GO:0044550">
    <property type="term" value="P:secondary metabolite biosynthetic process"/>
    <property type="evidence" value="ECO:0007669"/>
    <property type="project" value="UniProtKB-ARBA"/>
</dbReference>
<organism evidence="7 8">
    <name type="scientific">Alectoria fallacina</name>
    <dbReference type="NCBI Taxonomy" id="1903189"/>
    <lineage>
        <taxon>Eukaryota</taxon>
        <taxon>Fungi</taxon>
        <taxon>Dikarya</taxon>
        <taxon>Ascomycota</taxon>
        <taxon>Pezizomycotina</taxon>
        <taxon>Lecanoromycetes</taxon>
        <taxon>OSLEUM clade</taxon>
        <taxon>Lecanoromycetidae</taxon>
        <taxon>Lecanorales</taxon>
        <taxon>Lecanorineae</taxon>
        <taxon>Parmeliaceae</taxon>
        <taxon>Alectoria</taxon>
    </lineage>
</organism>
<comment type="caution">
    <text evidence="7">The sequence shown here is derived from an EMBL/GenBank/DDBJ whole genome shotgun (WGS) entry which is preliminary data.</text>
</comment>
<dbReference type="InterPro" id="IPR041516">
    <property type="entry name" value="LACTB2_WH"/>
</dbReference>
<evidence type="ECO:0000259" key="6">
    <source>
        <dbReference type="SMART" id="SM00849"/>
    </source>
</evidence>
<dbReference type="AlphaFoldDB" id="A0A8H3FG94"/>
<evidence type="ECO:0000256" key="2">
    <source>
        <dbReference type="ARBA" id="ARBA00006759"/>
    </source>
</evidence>
<comment type="similarity">
    <text evidence="2">Belongs to the metallo-beta-lactamase superfamily. Glyoxalase II family.</text>
</comment>
<dbReference type="SMART" id="SM00849">
    <property type="entry name" value="Lactamase_B"/>
    <property type="match status" value="1"/>
</dbReference>
<dbReference type="InterPro" id="IPR047921">
    <property type="entry name" value="LACTB2-like_MBL-fold"/>
</dbReference>
<name>A0A8H3FG94_9LECA</name>
<dbReference type="Pfam" id="PF17778">
    <property type="entry name" value="WHD_BLACT"/>
    <property type="match status" value="1"/>
</dbReference>
<evidence type="ECO:0000256" key="3">
    <source>
        <dbReference type="ARBA" id="ARBA00022723"/>
    </source>
</evidence>
<dbReference type="CDD" id="cd07722">
    <property type="entry name" value="LACTB2-like_MBL-fold"/>
    <property type="match status" value="1"/>
</dbReference>
<dbReference type="GO" id="GO:0046872">
    <property type="term" value="F:metal ion binding"/>
    <property type="evidence" value="ECO:0007669"/>
    <property type="project" value="UniProtKB-KW"/>
</dbReference>
<feature type="domain" description="Metallo-beta-lactamase" evidence="6">
    <location>
        <begin position="261"/>
        <end position="416"/>
    </location>
</feature>
<comment type="cofactor">
    <cofactor evidence="1">
        <name>Zn(2+)</name>
        <dbReference type="ChEBI" id="CHEBI:29105"/>
    </cofactor>
</comment>
<dbReference type="Proteomes" id="UP000664203">
    <property type="component" value="Unassembled WGS sequence"/>
</dbReference>
<keyword evidence="4" id="KW-0378">Hydrolase</keyword>
<evidence type="ECO:0000256" key="4">
    <source>
        <dbReference type="ARBA" id="ARBA00022801"/>
    </source>
</evidence>
<gene>
    <name evidence="7" type="ORF">ALECFALPRED_002573</name>
</gene>
<dbReference type="InterPro" id="IPR036866">
    <property type="entry name" value="RibonucZ/Hydroxyglut_hydro"/>
</dbReference>
<dbReference type="Pfam" id="PF00753">
    <property type="entry name" value="Lactamase_B"/>
    <property type="match status" value="2"/>
</dbReference>
<proteinExistence type="inferred from homology"/>
<evidence type="ECO:0000313" key="8">
    <source>
        <dbReference type="Proteomes" id="UP000664203"/>
    </source>
</evidence>
<accession>A0A8H3FG94</accession>
<evidence type="ECO:0000256" key="5">
    <source>
        <dbReference type="ARBA" id="ARBA00022833"/>
    </source>
</evidence>
<dbReference type="Gene3D" id="1.10.10.10">
    <property type="entry name" value="Winged helix-like DNA-binding domain superfamily/Winged helix DNA-binding domain"/>
    <property type="match status" value="1"/>
</dbReference>
<dbReference type="PANTHER" id="PTHR23131">
    <property type="entry name" value="ENDORIBONUCLEASE LACTB2"/>
    <property type="match status" value="1"/>
</dbReference>
<dbReference type="InterPro" id="IPR050662">
    <property type="entry name" value="Sec-metab_biosynth-thioest"/>
</dbReference>
<dbReference type="InterPro" id="IPR001279">
    <property type="entry name" value="Metallo-B-lactamas"/>
</dbReference>
<keyword evidence="8" id="KW-1185">Reference proteome</keyword>
<evidence type="ECO:0000313" key="7">
    <source>
        <dbReference type="EMBL" id="CAF9923943.1"/>
    </source>
</evidence>
<dbReference type="PANTHER" id="PTHR23131:SF0">
    <property type="entry name" value="ENDORIBONUCLEASE LACTB2"/>
    <property type="match status" value="1"/>
</dbReference>
<dbReference type="SUPFAM" id="SSF56281">
    <property type="entry name" value="Metallo-hydrolase/oxidoreductase"/>
    <property type="match status" value="1"/>
</dbReference>
<dbReference type="FunFam" id="1.10.10.10:FF:000328">
    <property type="entry name" value="Lactamase beta 2"/>
    <property type="match status" value="1"/>
</dbReference>
<dbReference type="Gene3D" id="3.60.15.10">
    <property type="entry name" value="Ribonuclease Z/Hydroxyacylglutathione hydrolase-like"/>
    <property type="match status" value="1"/>
</dbReference>
<dbReference type="GO" id="GO:0016787">
    <property type="term" value="F:hydrolase activity"/>
    <property type="evidence" value="ECO:0007669"/>
    <property type="project" value="UniProtKB-KW"/>
</dbReference>
<sequence>MKLGDYVAPLISASFLWVTFLSLSNITCSRTDLVQISKLTNLGVLTIGPNVTTIDDSIVRGWGRTASSSDAFGLLRVINCRSQKDITAGVFAHLNQFPALFIFNAEDCKLGPKHRQSARKYGWNYRTGKDLSDWLVKGGTTGAGWDSIVHADFQLGGAFSEERLTAEGVETIDAIPVLHVSVGAAQSDKPVDVTGDGSLRTFYRERIDTTRFPNKRRLSQDIAPSIKMTRRKTTLRVMPEVERISPLIIRILGGNPSKFTLQGQTLLGIMGPSRLLLDTGEGKPSWSHCLSSILTLESTTISKAIITHWHPDHVGGVKDLLSLCPKVPVYKHDPASGQDPIHDGQIFETEGAKLRAFHCPGHTTDHMAFVLEEENAMFTGDNVLGHGTAVFEDLAMYLDSLSRMREQFDGRAYPGHVGPFQSNYFSFGPELRVIVGVWEENAPSSLQTSLGTVIEDGRARIEEYIAHRKQREEEILQSLRDVENEATSMELVKAVYKGVPESLHVPASHGVGQVLRKLEGEGKVVQLQQERWQIAGKATL</sequence>
<evidence type="ECO:0000256" key="1">
    <source>
        <dbReference type="ARBA" id="ARBA00001947"/>
    </source>
</evidence>
<reference evidence="7" key="1">
    <citation type="submission" date="2021-03" db="EMBL/GenBank/DDBJ databases">
        <authorList>
            <person name="Tagirdzhanova G."/>
        </authorList>
    </citation>
    <scope>NUCLEOTIDE SEQUENCE</scope>
</reference>
<keyword evidence="5" id="KW-0862">Zinc</keyword>
<dbReference type="EMBL" id="CAJPDR010000178">
    <property type="protein sequence ID" value="CAF9923943.1"/>
    <property type="molecule type" value="Genomic_DNA"/>
</dbReference>
<dbReference type="InterPro" id="IPR036388">
    <property type="entry name" value="WH-like_DNA-bd_sf"/>
</dbReference>